<comment type="function">
    <text evidence="1 8">This protein is a component of the acetyl coenzyme A carboxylase complex; first, biotin carboxylase catalyzes the carboxylation of the carrier protein and then the transcarboxylase transfers the carboxyl group to form malonyl-CoA.</text>
</comment>
<dbReference type="EMBL" id="DSID01000765">
    <property type="protein sequence ID" value="HEX71570.1"/>
    <property type="molecule type" value="Genomic_DNA"/>
</dbReference>
<accession>A0A7C2WFA2</accession>
<dbReference type="InterPro" id="IPR000089">
    <property type="entry name" value="Biotin_lipoyl"/>
</dbReference>
<comment type="caution">
    <text evidence="10">The sequence shown here is derived from an EMBL/GenBank/DDBJ whole genome shotgun (WGS) entry which is preliminary data.</text>
</comment>
<dbReference type="PRINTS" id="PR01071">
    <property type="entry name" value="ACOABIOTINCC"/>
</dbReference>
<evidence type="ECO:0000256" key="5">
    <source>
        <dbReference type="ARBA" id="ARBA00023098"/>
    </source>
</evidence>
<evidence type="ECO:0000256" key="7">
    <source>
        <dbReference type="ARBA" id="ARBA00023267"/>
    </source>
</evidence>
<dbReference type="Pfam" id="PF00364">
    <property type="entry name" value="Biotin_lipoyl"/>
    <property type="match status" value="1"/>
</dbReference>
<dbReference type="PROSITE" id="PS00188">
    <property type="entry name" value="BIOTIN"/>
    <property type="match status" value="1"/>
</dbReference>
<feature type="domain" description="Lipoyl-binding" evidence="9">
    <location>
        <begin position="5"/>
        <end position="78"/>
    </location>
</feature>
<dbReference type="AlphaFoldDB" id="A0A7C2WFA2"/>
<name>A0A7C2WFA2_9BACT</name>
<dbReference type="GO" id="GO:0003989">
    <property type="term" value="F:acetyl-CoA carboxylase activity"/>
    <property type="evidence" value="ECO:0007669"/>
    <property type="project" value="InterPro"/>
</dbReference>
<dbReference type="GO" id="GO:0006633">
    <property type="term" value="P:fatty acid biosynthetic process"/>
    <property type="evidence" value="ECO:0007669"/>
    <property type="project" value="UniProtKB-UniPathway"/>
</dbReference>
<dbReference type="InterPro" id="IPR001249">
    <property type="entry name" value="AcCoA_biotinCC"/>
</dbReference>
<sequence>MAERTIRSPLPGIFYRQPSPDAEPFVKEGDVIQPGTVIGLVGVMKTFHQITADSGGRVVRFLVENEEPIRPGQEIAVLTDAGDE</sequence>
<keyword evidence="4 8" id="KW-0276">Fatty acid metabolism</keyword>
<evidence type="ECO:0000256" key="1">
    <source>
        <dbReference type="ARBA" id="ARBA00003761"/>
    </source>
</evidence>
<comment type="pathway">
    <text evidence="2 8">Lipid metabolism; fatty acid biosynthesis.</text>
</comment>
<organism evidence="10">
    <name type="scientific">Thermorudis sp</name>
    <dbReference type="NCBI Taxonomy" id="1969470"/>
    <lineage>
        <taxon>Bacteria</taxon>
        <taxon>Pseudomonadati</taxon>
        <taxon>Thermomicrobiota</taxon>
        <taxon>Thermomicrobia</taxon>
        <taxon>Thermomicrobia incertae sedis</taxon>
        <taxon>Thermorudis</taxon>
    </lineage>
</organism>
<keyword evidence="7 8" id="KW-0092">Biotin</keyword>
<evidence type="ECO:0000256" key="8">
    <source>
        <dbReference type="RuleBase" id="RU364072"/>
    </source>
</evidence>
<dbReference type="SUPFAM" id="SSF51230">
    <property type="entry name" value="Single hybrid motif"/>
    <property type="match status" value="1"/>
</dbReference>
<evidence type="ECO:0000256" key="2">
    <source>
        <dbReference type="ARBA" id="ARBA00005194"/>
    </source>
</evidence>
<evidence type="ECO:0000256" key="4">
    <source>
        <dbReference type="ARBA" id="ARBA00022832"/>
    </source>
</evidence>
<dbReference type="CDD" id="cd06850">
    <property type="entry name" value="biotinyl_domain"/>
    <property type="match status" value="1"/>
</dbReference>
<dbReference type="GO" id="GO:0009317">
    <property type="term" value="C:acetyl-CoA carboxylase complex"/>
    <property type="evidence" value="ECO:0007669"/>
    <property type="project" value="InterPro"/>
</dbReference>
<reference evidence="10" key="1">
    <citation type="journal article" date="2020" name="mSystems">
        <title>Genome- and Community-Level Interaction Insights into Carbon Utilization and Element Cycling Functions of Hydrothermarchaeota in Hydrothermal Sediment.</title>
        <authorList>
            <person name="Zhou Z."/>
            <person name="Liu Y."/>
            <person name="Xu W."/>
            <person name="Pan J."/>
            <person name="Luo Z.H."/>
            <person name="Li M."/>
        </authorList>
    </citation>
    <scope>NUCLEOTIDE SEQUENCE [LARGE SCALE GENOMIC DNA]</scope>
    <source>
        <strain evidence="10">SpSt-192</strain>
    </source>
</reference>
<gene>
    <name evidence="10" type="ORF">ENP13_10080</name>
</gene>
<evidence type="ECO:0000259" key="9">
    <source>
        <dbReference type="Pfam" id="PF00364"/>
    </source>
</evidence>
<keyword evidence="3 8" id="KW-0444">Lipid biosynthesis</keyword>
<keyword evidence="5 8" id="KW-0443">Lipid metabolism</keyword>
<keyword evidence="6 8" id="KW-0275">Fatty acid biosynthesis</keyword>
<dbReference type="Gene3D" id="2.40.50.100">
    <property type="match status" value="1"/>
</dbReference>
<evidence type="ECO:0000256" key="6">
    <source>
        <dbReference type="ARBA" id="ARBA00023160"/>
    </source>
</evidence>
<dbReference type="UniPathway" id="UPA00094"/>
<dbReference type="InterPro" id="IPR001882">
    <property type="entry name" value="Biotin_BS"/>
</dbReference>
<evidence type="ECO:0000313" key="10">
    <source>
        <dbReference type="EMBL" id="HEX71570.1"/>
    </source>
</evidence>
<proteinExistence type="predicted"/>
<evidence type="ECO:0000256" key="3">
    <source>
        <dbReference type="ARBA" id="ARBA00022516"/>
    </source>
</evidence>
<dbReference type="NCBIfam" id="NF005457">
    <property type="entry name" value="PRK07051.1"/>
    <property type="match status" value="1"/>
</dbReference>
<protein>
    <recommendedName>
        <fullName evidence="8">Biotin carboxyl carrier protein of acetyl-CoA carboxylase</fullName>
    </recommendedName>
</protein>
<dbReference type="InterPro" id="IPR011053">
    <property type="entry name" value="Single_hybrid_motif"/>
</dbReference>